<proteinExistence type="predicted"/>
<sequence length="359" mass="39577">MADVLSLLREYHLNNKPIIENHDEIIFGEFAWPKTTKTNYIIWGTGKDGTAKDYYSLDCIVYLLKNIELPHSQYVRQAATAQVPVVRFPDRRELLAYLKGETNLAPNIDRTVPIDISVRRPVSKSSGDLQAIRRGEHIDKDAKVEAKRPRMSSYDPTDASTTASFGTSESGQNERFEEPKIDSLGVQGSTFQAKGSALPKAMPLDKIQSLRAKFRAKQQQTSKPDAADEDLTGVNGAPESLFTPGAFLAGDGLSASAAALGIKGAGYNGPNSQNIILVDDQLPSHPPGGDPSSGRGTFIAADLEIVRVISSRERRWRTRTTTLQSQGKTFYENIVLGILRNVMVRLFITHNYNILPFKT</sequence>
<feature type="region of interest" description="Disordered" evidence="1">
    <location>
        <begin position="127"/>
        <end position="180"/>
    </location>
</feature>
<dbReference type="AlphaFoldDB" id="A0A3P7P3R0"/>
<dbReference type="Pfam" id="PF16050">
    <property type="entry name" value="CDC73_N"/>
    <property type="match status" value="2"/>
</dbReference>
<evidence type="ECO:0000313" key="4">
    <source>
        <dbReference type="Proteomes" id="UP000281553"/>
    </source>
</evidence>
<organism evidence="3 4">
    <name type="scientific">Dibothriocephalus latus</name>
    <name type="common">Fish tapeworm</name>
    <name type="synonym">Diphyllobothrium latum</name>
    <dbReference type="NCBI Taxonomy" id="60516"/>
    <lineage>
        <taxon>Eukaryota</taxon>
        <taxon>Metazoa</taxon>
        <taxon>Spiralia</taxon>
        <taxon>Lophotrochozoa</taxon>
        <taxon>Platyhelminthes</taxon>
        <taxon>Cestoda</taxon>
        <taxon>Eucestoda</taxon>
        <taxon>Diphyllobothriidea</taxon>
        <taxon>Diphyllobothriidae</taxon>
        <taxon>Dibothriocephalus</taxon>
    </lineage>
</organism>
<dbReference type="GO" id="GO:0000993">
    <property type="term" value="F:RNA polymerase II complex binding"/>
    <property type="evidence" value="ECO:0007669"/>
    <property type="project" value="TreeGrafter"/>
</dbReference>
<dbReference type="Proteomes" id="UP000281553">
    <property type="component" value="Unassembled WGS sequence"/>
</dbReference>
<reference evidence="3 4" key="1">
    <citation type="submission" date="2018-11" db="EMBL/GenBank/DDBJ databases">
        <authorList>
            <consortium name="Pathogen Informatics"/>
        </authorList>
    </citation>
    <scope>NUCLEOTIDE SEQUENCE [LARGE SCALE GENOMIC DNA]</scope>
</reference>
<evidence type="ECO:0000256" key="1">
    <source>
        <dbReference type="SAM" id="MobiDB-lite"/>
    </source>
</evidence>
<feature type="compositionally biased region" description="Polar residues" evidence="1">
    <location>
        <begin position="154"/>
        <end position="171"/>
    </location>
</feature>
<keyword evidence="4" id="KW-1185">Reference proteome</keyword>
<dbReference type="PANTHER" id="PTHR12466:SF8">
    <property type="entry name" value="PARAFIBROMIN"/>
    <property type="match status" value="1"/>
</dbReference>
<feature type="domain" description="Paf1 complex subunit Cdc73 N-terminal" evidence="2">
    <location>
        <begin position="297"/>
        <end position="345"/>
    </location>
</feature>
<evidence type="ECO:0000259" key="2">
    <source>
        <dbReference type="Pfam" id="PF16050"/>
    </source>
</evidence>
<dbReference type="GO" id="GO:0006368">
    <property type="term" value="P:transcription elongation by RNA polymerase II"/>
    <property type="evidence" value="ECO:0007669"/>
    <property type="project" value="InterPro"/>
</dbReference>
<dbReference type="OrthoDB" id="2186602at2759"/>
<feature type="compositionally biased region" description="Basic and acidic residues" evidence="1">
    <location>
        <begin position="131"/>
        <end position="148"/>
    </location>
</feature>
<dbReference type="InterPro" id="IPR007852">
    <property type="entry name" value="Cdc73/Parafibromin"/>
</dbReference>
<protein>
    <recommendedName>
        <fullName evidence="2">Paf1 complex subunit Cdc73 N-terminal domain-containing protein</fullName>
    </recommendedName>
</protein>
<accession>A0A3P7P3R0</accession>
<gene>
    <name evidence="3" type="ORF">DILT_LOCUS10693</name>
</gene>
<name>A0A3P7P3R0_DIBLA</name>
<dbReference type="PANTHER" id="PTHR12466">
    <property type="entry name" value="CDC73 DOMAIN PROTEIN"/>
    <property type="match status" value="1"/>
</dbReference>
<dbReference type="EMBL" id="UYRU01060607">
    <property type="protein sequence ID" value="VDN14862.1"/>
    <property type="molecule type" value="Genomic_DNA"/>
</dbReference>
<dbReference type="GO" id="GO:0032968">
    <property type="term" value="P:positive regulation of transcription elongation by RNA polymerase II"/>
    <property type="evidence" value="ECO:0007669"/>
    <property type="project" value="TreeGrafter"/>
</dbReference>
<evidence type="ECO:0000313" key="3">
    <source>
        <dbReference type="EMBL" id="VDN14862.1"/>
    </source>
</evidence>
<dbReference type="GO" id="GO:0016593">
    <property type="term" value="C:Cdc73/Paf1 complex"/>
    <property type="evidence" value="ECO:0007669"/>
    <property type="project" value="InterPro"/>
</dbReference>
<dbReference type="InterPro" id="IPR032041">
    <property type="entry name" value="Cdc73_N"/>
</dbReference>
<feature type="domain" description="Paf1 complex subunit Cdc73 N-terminal" evidence="2">
    <location>
        <begin position="1"/>
        <end position="230"/>
    </location>
</feature>